<evidence type="ECO:0000313" key="2">
    <source>
        <dbReference type="EMBL" id="CAK9091142.1"/>
    </source>
</evidence>
<proteinExistence type="predicted"/>
<reference evidence="2 3" key="1">
    <citation type="submission" date="2024-02" db="EMBL/GenBank/DDBJ databases">
        <authorList>
            <person name="Chen Y."/>
            <person name="Shah S."/>
            <person name="Dougan E. K."/>
            <person name="Thang M."/>
            <person name="Chan C."/>
        </authorList>
    </citation>
    <scope>NUCLEOTIDE SEQUENCE [LARGE SCALE GENOMIC DNA]</scope>
</reference>
<dbReference type="Proteomes" id="UP001642464">
    <property type="component" value="Unassembled WGS sequence"/>
</dbReference>
<organism evidence="2 3">
    <name type="scientific">Durusdinium trenchii</name>
    <dbReference type="NCBI Taxonomy" id="1381693"/>
    <lineage>
        <taxon>Eukaryota</taxon>
        <taxon>Sar</taxon>
        <taxon>Alveolata</taxon>
        <taxon>Dinophyceae</taxon>
        <taxon>Suessiales</taxon>
        <taxon>Symbiodiniaceae</taxon>
        <taxon>Durusdinium</taxon>
    </lineage>
</organism>
<comment type="caution">
    <text evidence="2">The sequence shown here is derived from an EMBL/GenBank/DDBJ whole genome shotgun (WGS) entry which is preliminary data.</text>
</comment>
<evidence type="ECO:0000313" key="3">
    <source>
        <dbReference type="Proteomes" id="UP001642464"/>
    </source>
</evidence>
<protein>
    <submittedName>
        <fullName evidence="2">Uncharacterized protein</fullName>
    </submittedName>
</protein>
<gene>
    <name evidence="1" type="ORF">SCF082_LOCUS42912</name>
    <name evidence="2" type="ORF">SCF082_LOCUS42939</name>
</gene>
<sequence>MRISSADFGAESALLPPQAAFAAKGWNRSVSALIVLCAAWELGEALLKARWLICCRSRKHRVTLVATAIRRRPNAFNFLHQCEMMLTSGHTGDAALKSLTALENAGAFQSAYQVGKLEAGACTNLLKHVTTPVRDQLKEMVRIFGQPKFLLHDGIAAGIFNADYISVGSGDPWCSLLQNSPEVLTLLLDRMKRDFETTAPKMRKPWGLKELDSRHLLEALSFITIFDPSLAHDLHIACYKENLQRVCAAFKACVRAFKDQVPAWFYTKVEAEIQQTCLWPKTDLKLSVVTT</sequence>
<dbReference type="EMBL" id="CAXAMM010040095">
    <property type="protein sequence ID" value="CAK9091072.1"/>
    <property type="molecule type" value="Genomic_DNA"/>
</dbReference>
<accession>A0ABP0QS97</accession>
<keyword evidence="3" id="KW-1185">Reference proteome</keyword>
<dbReference type="EMBL" id="CAXAMM010040106">
    <property type="protein sequence ID" value="CAK9091142.1"/>
    <property type="molecule type" value="Genomic_DNA"/>
</dbReference>
<evidence type="ECO:0000313" key="1">
    <source>
        <dbReference type="EMBL" id="CAK9091072.1"/>
    </source>
</evidence>
<name>A0ABP0QS97_9DINO</name>